<protein>
    <submittedName>
        <fullName evidence="1">Uncharacterized protein</fullName>
    </submittedName>
</protein>
<evidence type="ECO:0000313" key="2">
    <source>
        <dbReference type="Proteomes" id="UP000291084"/>
    </source>
</evidence>
<keyword evidence="2" id="KW-1185">Reference proteome</keyword>
<name>A0A0S3T7J8_PHAAN</name>
<proteinExistence type="predicted"/>
<sequence length="93" mass="10200">MFISSGSKPSSSFHRKELIKEPNIRNNILVANSMPGHIRLPPPKGVSSKFLPLTSMSDSRNLSGQNEFGFSQMLESFPIVHTFTSTCASFGIV</sequence>
<evidence type="ECO:0000313" key="1">
    <source>
        <dbReference type="EMBL" id="BAU00781.1"/>
    </source>
</evidence>
<gene>
    <name evidence="1" type="primary">Vigan.10G240200</name>
    <name evidence="1" type="ORF">VIGAN_10240200</name>
</gene>
<reference evidence="1 2" key="1">
    <citation type="journal article" date="2015" name="Sci. Rep.">
        <title>The power of single molecule real-time sequencing technology in the de novo assembly of a eukaryotic genome.</title>
        <authorList>
            <person name="Sakai H."/>
            <person name="Naito K."/>
            <person name="Ogiso-Tanaka E."/>
            <person name="Takahashi Y."/>
            <person name="Iseki K."/>
            <person name="Muto C."/>
            <person name="Satou K."/>
            <person name="Teruya K."/>
            <person name="Shiroma A."/>
            <person name="Shimoji M."/>
            <person name="Hirano T."/>
            <person name="Itoh T."/>
            <person name="Kaga A."/>
            <person name="Tomooka N."/>
        </authorList>
    </citation>
    <scope>NUCLEOTIDE SEQUENCE [LARGE SCALE GENOMIC DNA]</scope>
    <source>
        <strain evidence="2">cv. Shumari</strain>
    </source>
</reference>
<dbReference type="EMBL" id="AP015043">
    <property type="protein sequence ID" value="BAU00781.1"/>
    <property type="molecule type" value="Genomic_DNA"/>
</dbReference>
<organism evidence="1 2">
    <name type="scientific">Vigna angularis var. angularis</name>
    <dbReference type="NCBI Taxonomy" id="157739"/>
    <lineage>
        <taxon>Eukaryota</taxon>
        <taxon>Viridiplantae</taxon>
        <taxon>Streptophyta</taxon>
        <taxon>Embryophyta</taxon>
        <taxon>Tracheophyta</taxon>
        <taxon>Spermatophyta</taxon>
        <taxon>Magnoliopsida</taxon>
        <taxon>eudicotyledons</taxon>
        <taxon>Gunneridae</taxon>
        <taxon>Pentapetalae</taxon>
        <taxon>rosids</taxon>
        <taxon>fabids</taxon>
        <taxon>Fabales</taxon>
        <taxon>Fabaceae</taxon>
        <taxon>Papilionoideae</taxon>
        <taxon>50 kb inversion clade</taxon>
        <taxon>NPAAA clade</taxon>
        <taxon>indigoferoid/millettioid clade</taxon>
        <taxon>Phaseoleae</taxon>
        <taxon>Vigna</taxon>
    </lineage>
</organism>
<dbReference type="Proteomes" id="UP000291084">
    <property type="component" value="Chromosome 10"/>
</dbReference>
<dbReference type="OrthoDB" id="1813162at2759"/>
<accession>A0A0S3T7J8</accession>
<dbReference type="AlphaFoldDB" id="A0A0S3T7J8"/>